<dbReference type="Gene3D" id="3.40.1190.10">
    <property type="entry name" value="Mur-like, catalytic domain"/>
    <property type="match status" value="1"/>
</dbReference>
<evidence type="ECO:0008006" key="8">
    <source>
        <dbReference type="Google" id="ProtNLM"/>
    </source>
</evidence>
<evidence type="ECO:0000259" key="5">
    <source>
        <dbReference type="Pfam" id="PF08245"/>
    </source>
</evidence>
<evidence type="ECO:0000259" key="4">
    <source>
        <dbReference type="Pfam" id="PF02875"/>
    </source>
</evidence>
<dbReference type="SUPFAM" id="SSF53623">
    <property type="entry name" value="MurD-like peptide ligases, catalytic domain"/>
    <property type="match status" value="1"/>
</dbReference>
<dbReference type="GO" id="GO:0004326">
    <property type="term" value="F:tetrahydrofolylpolyglutamate synthase activity"/>
    <property type="evidence" value="ECO:0007669"/>
    <property type="project" value="InterPro"/>
</dbReference>
<gene>
    <name evidence="6" type="ORF">A3A65_03185</name>
</gene>
<evidence type="ECO:0000313" key="6">
    <source>
        <dbReference type="EMBL" id="OGY22021.1"/>
    </source>
</evidence>
<keyword evidence="2" id="KW-0547">Nucleotide-binding</keyword>
<organism evidence="6 7">
    <name type="scientific">Candidatus Chisholmbacteria bacterium RIFCSPLOWO2_01_FULL_49_14</name>
    <dbReference type="NCBI Taxonomy" id="1797593"/>
    <lineage>
        <taxon>Bacteria</taxon>
        <taxon>Candidatus Chisholmiibacteriota</taxon>
    </lineage>
</organism>
<dbReference type="PROSITE" id="PS01011">
    <property type="entry name" value="FOLYLPOLYGLU_SYNT_1"/>
    <property type="match status" value="1"/>
</dbReference>
<name>A0A1G1W318_9BACT</name>
<feature type="domain" description="Mur ligase C-terminal" evidence="4">
    <location>
        <begin position="244"/>
        <end position="387"/>
    </location>
</feature>
<dbReference type="InterPro" id="IPR004101">
    <property type="entry name" value="Mur_ligase_C"/>
</dbReference>
<dbReference type="STRING" id="1797593.A3A65_03185"/>
<dbReference type="Pfam" id="PF08245">
    <property type="entry name" value="Mur_ligase_M"/>
    <property type="match status" value="1"/>
</dbReference>
<dbReference type="SUPFAM" id="SSF53244">
    <property type="entry name" value="MurD-like peptide ligases, peptide-binding domain"/>
    <property type="match status" value="1"/>
</dbReference>
<dbReference type="Pfam" id="PF02875">
    <property type="entry name" value="Mur_ligase_C"/>
    <property type="match status" value="1"/>
</dbReference>
<dbReference type="PANTHER" id="PTHR23135">
    <property type="entry name" value="MUR LIGASE FAMILY MEMBER"/>
    <property type="match status" value="1"/>
</dbReference>
<dbReference type="EMBL" id="MHCL01000007">
    <property type="protein sequence ID" value="OGY22021.1"/>
    <property type="molecule type" value="Genomic_DNA"/>
</dbReference>
<dbReference type="InterPro" id="IPR036615">
    <property type="entry name" value="Mur_ligase_C_dom_sf"/>
</dbReference>
<dbReference type="InterPro" id="IPR036565">
    <property type="entry name" value="Mur-like_cat_sf"/>
</dbReference>
<evidence type="ECO:0000256" key="1">
    <source>
        <dbReference type="ARBA" id="ARBA00022598"/>
    </source>
</evidence>
<dbReference type="Proteomes" id="UP000176723">
    <property type="component" value="Unassembled WGS sequence"/>
</dbReference>
<reference evidence="6 7" key="1">
    <citation type="journal article" date="2016" name="Nat. Commun.">
        <title>Thousands of microbial genomes shed light on interconnected biogeochemical processes in an aquifer system.</title>
        <authorList>
            <person name="Anantharaman K."/>
            <person name="Brown C.T."/>
            <person name="Hug L.A."/>
            <person name="Sharon I."/>
            <person name="Castelle C.J."/>
            <person name="Probst A.J."/>
            <person name="Thomas B.C."/>
            <person name="Singh A."/>
            <person name="Wilkins M.J."/>
            <person name="Karaoz U."/>
            <person name="Brodie E.L."/>
            <person name="Williams K.H."/>
            <person name="Hubbard S.S."/>
            <person name="Banfield J.F."/>
        </authorList>
    </citation>
    <scope>NUCLEOTIDE SEQUENCE [LARGE SCALE GENOMIC DNA]</scope>
</reference>
<dbReference type="GO" id="GO:0005524">
    <property type="term" value="F:ATP binding"/>
    <property type="evidence" value="ECO:0007669"/>
    <property type="project" value="UniProtKB-KW"/>
</dbReference>
<protein>
    <recommendedName>
        <fullName evidence="8">UDP-N-acetylmuramoyl-L-alanyl-D-glutamate--2, 6-diaminopimelate ligase</fullName>
    </recommendedName>
</protein>
<keyword evidence="3" id="KW-0067">ATP-binding</keyword>
<dbReference type="Gene3D" id="3.90.190.20">
    <property type="entry name" value="Mur ligase, C-terminal domain"/>
    <property type="match status" value="1"/>
</dbReference>
<dbReference type="AlphaFoldDB" id="A0A1G1W318"/>
<dbReference type="PANTHER" id="PTHR23135:SF4">
    <property type="entry name" value="UDP-N-ACETYLMURAMOYL-L-ALANYL-D-GLUTAMATE--2,6-DIAMINOPIMELATE LIGASE MURE HOMOLOG, CHLOROPLASTIC"/>
    <property type="match status" value="1"/>
</dbReference>
<keyword evidence="1" id="KW-0436">Ligase</keyword>
<sequence>MSSKIWSVARNSRPLRAVLSIVPKRHINRFYHLPKAVVANLIYGFPSRKLTVIGVTGTKGKTSVCHILHHILTQSGKKTALISTIGAFIGDRQIDTGLHVTNPDPFTLQSLLKRALLSGCGYVVLEVTSHGLEQYRNWGIDFSVAVYTQIKSDHLDYHGGKKQYRLAKAKLLEQAKAVVLNRSDPSFSYLKKLADRRGIPVTSYTAQDDIESQNNEAALTAAVILGVRREDALRDVSSVPGVPGRMDVVMRHPFTLVIDFAHTPDSFKRALKKLRTMVKGRARLIAVFGCAGERDPDRRKMGAVAAKLCDIFVITAEDPRSESVAGISQEIADWAVKSGALEVSLSAVPERRAGQTMFIKIPDRQQAIDDAVNLARQGDVVGLFGKGHEKSMNEGGMEVPWSEHDALAQALTKKQGEKWATK</sequence>
<evidence type="ECO:0000256" key="3">
    <source>
        <dbReference type="ARBA" id="ARBA00022840"/>
    </source>
</evidence>
<dbReference type="InterPro" id="IPR018109">
    <property type="entry name" value="Folylpolyglutamate_synth_CS"/>
</dbReference>
<comment type="caution">
    <text evidence="6">The sequence shown here is derived from an EMBL/GenBank/DDBJ whole genome shotgun (WGS) entry which is preliminary data.</text>
</comment>
<evidence type="ECO:0000313" key="7">
    <source>
        <dbReference type="Proteomes" id="UP000176723"/>
    </source>
</evidence>
<evidence type="ECO:0000256" key="2">
    <source>
        <dbReference type="ARBA" id="ARBA00022741"/>
    </source>
</evidence>
<feature type="domain" description="Mur ligase central" evidence="5">
    <location>
        <begin position="55"/>
        <end position="211"/>
    </location>
</feature>
<accession>A0A1G1W318</accession>
<dbReference type="InterPro" id="IPR013221">
    <property type="entry name" value="Mur_ligase_cen"/>
</dbReference>
<proteinExistence type="predicted"/>